<sequence length="633" mass="70198">MQVAPMESAPRSGLLSHHPHGRWDMLRVACGFAYVFFSLTCGWFYLTLLTPAFANDLWWPGYNLSGYEAYLVDATNAALVTTASGRLDLLADAVMQRKAYDASSSSTSVYPTYVRHLVFHELTSVRYAIANLRSLGAPWSLRMSTQYCFVDFNQSFHLAHTARRQARCKQIYARNGAVYLEAVLRNIDYDAFQATWGGPGNWFSVAVQSTLEASVVGREWLATTSTARDTTPIAAENDLWTSVGIDAFQLQWTNRWQPGISETIALANALGYEQQVTLKSRPRRAGAWTSIVLFWLPFVDMWAATQLNVSLVNNTSVDFGGWFGLCQAGGVCYNQTSVVHSSVGPLLSIDAFYVPPPTALRDIYLVFQASLYARLASDSVFLAKYTALQSVDAQLPTPQHWQQHTTFFGGSLLCLHMPGTEYVQSPFDFDDACTTPHPFLVALRPEAALFAASALPELSLQGIGNVVREVGRVLASSAFRNASQSVRTLQPQIVQFVEKQSMWSLLQQPLLDDTAFAVYGWIMLYDWVQGRREVLSLEGDAASIALISTSYDAQEIPTSGDTRFVKNASQIAIYTTAYASTVLALVALLCVLHSVRLRFRILGRNLFQFNRVVGIGYVGRPIMLLRGMTAVIF</sequence>
<dbReference type="KEGG" id="spar:SPRG_01220"/>
<organism evidence="2 3">
    <name type="scientific">Saprolegnia parasitica (strain CBS 223.65)</name>
    <dbReference type="NCBI Taxonomy" id="695850"/>
    <lineage>
        <taxon>Eukaryota</taxon>
        <taxon>Sar</taxon>
        <taxon>Stramenopiles</taxon>
        <taxon>Oomycota</taxon>
        <taxon>Saprolegniomycetes</taxon>
        <taxon>Saprolegniales</taxon>
        <taxon>Saprolegniaceae</taxon>
        <taxon>Saprolegnia</taxon>
    </lineage>
</organism>
<evidence type="ECO:0000313" key="3">
    <source>
        <dbReference type="Proteomes" id="UP000030745"/>
    </source>
</evidence>
<dbReference type="RefSeq" id="XP_012194800.1">
    <property type="nucleotide sequence ID" value="XM_012339410.1"/>
</dbReference>
<dbReference type="OrthoDB" id="73567at2759"/>
<dbReference type="AlphaFoldDB" id="A0A067CXD7"/>
<evidence type="ECO:0000256" key="1">
    <source>
        <dbReference type="SAM" id="Phobius"/>
    </source>
</evidence>
<feature type="transmembrane region" description="Helical" evidence="1">
    <location>
        <begin position="25"/>
        <end position="46"/>
    </location>
</feature>
<accession>A0A067CXD7</accession>
<keyword evidence="1" id="KW-0472">Membrane</keyword>
<gene>
    <name evidence="2" type="ORF">SPRG_01220</name>
</gene>
<dbReference type="GeneID" id="24123821"/>
<proteinExistence type="predicted"/>
<name>A0A067CXD7_SAPPC</name>
<dbReference type="VEuPathDB" id="FungiDB:SPRG_01220"/>
<keyword evidence="3" id="KW-1185">Reference proteome</keyword>
<dbReference type="Proteomes" id="UP000030745">
    <property type="component" value="Unassembled WGS sequence"/>
</dbReference>
<dbReference type="EMBL" id="KK583190">
    <property type="protein sequence ID" value="KDO35153.1"/>
    <property type="molecule type" value="Genomic_DNA"/>
</dbReference>
<keyword evidence="1" id="KW-1133">Transmembrane helix</keyword>
<protein>
    <submittedName>
        <fullName evidence="2">Uncharacterized protein</fullName>
    </submittedName>
</protein>
<reference evidence="2 3" key="1">
    <citation type="journal article" date="2013" name="PLoS Genet.">
        <title>Distinctive expansion of potential virulence genes in the genome of the oomycete fish pathogen Saprolegnia parasitica.</title>
        <authorList>
            <person name="Jiang R.H."/>
            <person name="de Bruijn I."/>
            <person name="Haas B.J."/>
            <person name="Belmonte R."/>
            <person name="Lobach L."/>
            <person name="Christie J."/>
            <person name="van den Ackerveken G."/>
            <person name="Bottin A."/>
            <person name="Bulone V."/>
            <person name="Diaz-Moreno S.M."/>
            <person name="Dumas B."/>
            <person name="Fan L."/>
            <person name="Gaulin E."/>
            <person name="Govers F."/>
            <person name="Grenville-Briggs L.J."/>
            <person name="Horner N.R."/>
            <person name="Levin J.Z."/>
            <person name="Mammella M."/>
            <person name="Meijer H.J."/>
            <person name="Morris P."/>
            <person name="Nusbaum C."/>
            <person name="Oome S."/>
            <person name="Phillips A.J."/>
            <person name="van Rooyen D."/>
            <person name="Rzeszutek E."/>
            <person name="Saraiva M."/>
            <person name="Secombes C.J."/>
            <person name="Seidl M.F."/>
            <person name="Snel B."/>
            <person name="Stassen J.H."/>
            <person name="Sykes S."/>
            <person name="Tripathy S."/>
            <person name="van den Berg H."/>
            <person name="Vega-Arreguin J.C."/>
            <person name="Wawra S."/>
            <person name="Young S.K."/>
            <person name="Zeng Q."/>
            <person name="Dieguez-Uribeondo J."/>
            <person name="Russ C."/>
            <person name="Tyler B.M."/>
            <person name="van West P."/>
        </authorList>
    </citation>
    <scope>NUCLEOTIDE SEQUENCE [LARGE SCALE GENOMIC DNA]</scope>
    <source>
        <strain evidence="2 3">CBS 223.65</strain>
    </source>
</reference>
<keyword evidence="1" id="KW-0812">Transmembrane</keyword>
<evidence type="ECO:0000313" key="2">
    <source>
        <dbReference type="EMBL" id="KDO35153.1"/>
    </source>
</evidence>
<feature type="transmembrane region" description="Helical" evidence="1">
    <location>
        <begin position="571"/>
        <end position="592"/>
    </location>
</feature>